<dbReference type="InterPro" id="IPR037923">
    <property type="entry name" value="HTH-like"/>
</dbReference>
<dbReference type="InterPro" id="IPR003313">
    <property type="entry name" value="AraC-bd"/>
</dbReference>
<dbReference type="InterPro" id="IPR009057">
    <property type="entry name" value="Homeodomain-like_sf"/>
</dbReference>
<gene>
    <name evidence="5" type="ORF">OMK_01460</name>
</gene>
<evidence type="ECO:0000313" key="5">
    <source>
        <dbReference type="EMBL" id="EOT41289.1"/>
    </source>
</evidence>
<dbReference type="Gene3D" id="1.10.10.60">
    <property type="entry name" value="Homeodomain-like"/>
    <property type="match status" value="2"/>
</dbReference>
<organism evidence="5 6">
    <name type="scientific">Enterococcus dispar ATCC 51266</name>
    <dbReference type="NCBI Taxonomy" id="1139219"/>
    <lineage>
        <taxon>Bacteria</taxon>
        <taxon>Bacillati</taxon>
        <taxon>Bacillota</taxon>
        <taxon>Bacilli</taxon>
        <taxon>Lactobacillales</taxon>
        <taxon>Enterococcaceae</taxon>
        <taxon>Enterococcus</taxon>
    </lineage>
</organism>
<accession>S1NDF9</accession>
<keyword evidence="3" id="KW-0804">Transcription</keyword>
<evidence type="ECO:0000256" key="2">
    <source>
        <dbReference type="ARBA" id="ARBA00023125"/>
    </source>
</evidence>
<dbReference type="PROSITE" id="PS01124">
    <property type="entry name" value="HTH_ARAC_FAMILY_2"/>
    <property type="match status" value="1"/>
</dbReference>
<feature type="domain" description="HTH araC/xylS-type" evidence="4">
    <location>
        <begin position="174"/>
        <end position="272"/>
    </location>
</feature>
<evidence type="ECO:0000256" key="1">
    <source>
        <dbReference type="ARBA" id="ARBA00023015"/>
    </source>
</evidence>
<dbReference type="Proteomes" id="UP000014127">
    <property type="component" value="Unassembled WGS sequence"/>
</dbReference>
<dbReference type="CDD" id="cd06986">
    <property type="entry name" value="cupin_MmsR-like_N"/>
    <property type="match status" value="1"/>
</dbReference>
<dbReference type="PATRIC" id="fig|1139219.3.peg.1421"/>
<dbReference type="PRINTS" id="PR00032">
    <property type="entry name" value="HTHARAC"/>
</dbReference>
<name>S1NDF9_9ENTE</name>
<dbReference type="EMBL" id="AHYR01000005">
    <property type="protein sequence ID" value="EOT41289.1"/>
    <property type="molecule type" value="Genomic_DNA"/>
</dbReference>
<comment type="caution">
    <text evidence="5">The sequence shown here is derived from an EMBL/GenBank/DDBJ whole genome shotgun (WGS) entry which is preliminary data.</text>
</comment>
<evidence type="ECO:0000256" key="3">
    <source>
        <dbReference type="ARBA" id="ARBA00023163"/>
    </source>
</evidence>
<dbReference type="OrthoDB" id="9813413at2"/>
<keyword evidence="6" id="KW-1185">Reference proteome</keyword>
<dbReference type="Pfam" id="PF02311">
    <property type="entry name" value="AraC_binding"/>
    <property type="match status" value="1"/>
</dbReference>
<dbReference type="PANTHER" id="PTHR43280:SF30">
    <property type="entry name" value="MMSAB OPERON REGULATORY PROTEIN"/>
    <property type="match status" value="1"/>
</dbReference>
<dbReference type="eggNOG" id="COG2207">
    <property type="taxonomic scope" value="Bacteria"/>
</dbReference>
<dbReference type="GO" id="GO:0043565">
    <property type="term" value="F:sequence-specific DNA binding"/>
    <property type="evidence" value="ECO:0007669"/>
    <property type="project" value="InterPro"/>
</dbReference>
<dbReference type="SUPFAM" id="SSF51215">
    <property type="entry name" value="Regulatory protein AraC"/>
    <property type="match status" value="1"/>
</dbReference>
<dbReference type="AlphaFoldDB" id="S1NDF9"/>
<dbReference type="Pfam" id="PF12833">
    <property type="entry name" value="HTH_18"/>
    <property type="match status" value="1"/>
</dbReference>
<evidence type="ECO:0000313" key="6">
    <source>
        <dbReference type="Proteomes" id="UP000014127"/>
    </source>
</evidence>
<dbReference type="Gene3D" id="2.60.120.280">
    <property type="entry name" value="Regulatory protein AraC"/>
    <property type="match status" value="1"/>
</dbReference>
<sequence length="273" mass="31894">MKLLWKHYKPSNSDLNVIECGIEQFYLNLTYDYKVRQEFVIHYIEEGEGFFMLDNKKVELKAGDGFILRKGMVPKYGTRKENPWKYYWVGVSGEKALEYLMRSSVLNSFGFTYPDSSQSPAIIKDICEISMNETEYLSSDLKKLAKLYDLTYDLIASFPSDYSEKNLQLAFPLQDAILFMNEHYNEKIAITEISAHANISRSYLYKLFMRYTFQTPQSYLINLRLFKASILLKNTPQTVKEIALQVGYSDPFVFSHAFKKNYGVSPSEYRMHP</sequence>
<dbReference type="SUPFAM" id="SSF46689">
    <property type="entry name" value="Homeodomain-like"/>
    <property type="match status" value="2"/>
</dbReference>
<dbReference type="PANTHER" id="PTHR43280">
    <property type="entry name" value="ARAC-FAMILY TRANSCRIPTIONAL REGULATOR"/>
    <property type="match status" value="1"/>
</dbReference>
<dbReference type="InterPro" id="IPR018062">
    <property type="entry name" value="HTH_AraC-typ_CS"/>
</dbReference>
<dbReference type="InterPro" id="IPR020449">
    <property type="entry name" value="Tscrpt_reg_AraC-type_HTH"/>
</dbReference>
<dbReference type="GO" id="GO:0003700">
    <property type="term" value="F:DNA-binding transcription factor activity"/>
    <property type="evidence" value="ECO:0007669"/>
    <property type="project" value="InterPro"/>
</dbReference>
<dbReference type="InterPro" id="IPR018060">
    <property type="entry name" value="HTH_AraC"/>
</dbReference>
<evidence type="ECO:0000259" key="4">
    <source>
        <dbReference type="PROSITE" id="PS01124"/>
    </source>
</evidence>
<dbReference type="HOGENOM" id="CLU_000445_88_6_9"/>
<dbReference type="RefSeq" id="WP_016172632.1">
    <property type="nucleotide sequence ID" value="NZ_ASWK01000001.1"/>
</dbReference>
<dbReference type="SMART" id="SM00342">
    <property type="entry name" value="HTH_ARAC"/>
    <property type="match status" value="1"/>
</dbReference>
<dbReference type="STRING" id="44009.RV01_GL001299"/>
<keyword evidence="1" id="KW-0805">Transcription regulation</keyword>
<proteinExistence type="predicted"/>
<protein>
    <recommendedName>
        <fullName evidence="4">HTH araC/xylS-type domain-containing protein</fullName>
    </recommendedName>
</protein>
<reference evidence="5 6" key="1">
    <citation type="submission" date="2013-03" db="EMBL/GenBank/DDBJ databases">
        <title>The Genome Sequence of Enterococcus dispar ATCC_51266 (Illumina only assembly).</title>
        <authorList>
            <consortium name="The Broad Institute Genomics Platform"/>
            <consortium name="The Broad Institute Genome Sequencing Center for Infectious Disease"/>
            <person name="Earl A."/>
            <person name="Russ C."/>
            <person name="Gilmore M."/>
            <person name="Surin D."/>
            <person name="Walker B."/>
            <person name="Young S."/>
            <person name="Zeng Q."/>
            <person name="Gargeya S."/>
            <person name="Fitzgerald M."/>
            <person name="Haas B."/>
            <person name="Abouelleil A."/>
            <person name="Allen A.W."/>
            <person name="Alvarado L."/>
            <person name="Arachchi H.M."/>
            <person name="Berlin A.M."/>
            <person name="Chapman S.B."/>
            <person name="Gainer-Dewar J."/>
            <person name="Goldberg J."/>
            <person name="Griggs A."/>
            <person name="Gujja S."/>
            <person name="Hansen M."/>
            <person name="Howarth C."/>
            <person name="Imamovic A."/>
            <person name="Ireland A."/>
            <person name="Larimer J."/>
            <person name="McCowan C."/>
            <person name="Murphy C."/>
            <person name="Pearson M."/>
            <person name="Poon T.W."/>
            <person name="Priest M."/>
            <person name="Roberts A."/>
            <person name="Saif S."/>
            <person name="Shea T."/>
            <person name="Sisk P."/>
            <person name="Sykes S."/>
            <person name="Wortman J."/>
            <person name="Nusbaum C."/>
            <person name="Birren B."/>
        </authorList>
    </citation>
    <scope>NUCLEOTIDE SEQUENCE [LARGE SCALE GENOMIC DNA]</scope>
    <source>
        <strain evidence="5 6">ATCC 51266</strain>
    </source>
</reference>
<dbReference type="PROSITE" id="PS00041">
    <property type="entry name" value="HTH_ARAC_FAMILY_1"/>
    <property type="match status" value="1"/>
</dbReference>
<keyword evidence="2" id="KW-0238">DNA-binding</keyword>